<evidence type="ECO:0000313" key="2">
    <source>
        <dbReference type="Proteomes" id="UP000320876"/>
    </source>
</evidence>
<name>A0A542DE49_AMYCI</name>
<dbReference type="EMBL" id="VFML01000001">
    <property type="protein sequence ID" value="TQJ01340.1"/>
    <property type="molecule type" value="Genomic_DNA"/>
</dbReference>
<protein>
    <submittedName>
        <fullName evidence="1">Uncharacterized protein</fullName>
    </submittedName>
</protein>
<sequence>MEKDLYEPPTMENIGSYDEETGSIVVVIADGTSNRGWF</sequence>
<reference evidence="1 2" key="1">
    <citation type="submission" date="2019-06" db="EMBL/GenBank/DDBJ databases">
        <title>Sequencing the genomes of 1000 actinobacteria strains.</title>
        <authorList>
            <person name="Klenk H.-P."/>
        </authorList>
    </citation>
    <scope>NUCLEOTIDE SEQUENCE [LARGE SCALE GENOMIC DNA]</scope>
    <source>
        <strain evidence="1 2">DSM 45679</strain>
    </source>
</reference>
<keyword evidence="2" id="KW-1185">Reference proteome</keyword>
<accession>A0A542DE49</accession>
<evidence type="ECO:0000313" key="1">
    <source>
        <dbReference type="EMBL" id="TQJ01340.1"/>
    </source>
</evidence>
<organism evidence="1 2">
    <name type="scientific">Amycolatopsis cihanbeyliensis</name>
    <dbReference type="NCBI Taxonomy" id="1128664"/>
    <lineage>
        <taxon>Bacteria</taxon>
        <taxon>Bacillati</taxon>
        <taxon>Actinomycetota</taxon>
        <taxon>Actinomycetes</taxon>
        <taxon>Pseudonocardiales</taxon>
        <taxon>Pseudonocardiaceae</taxon>
        <taxon>Amycolatopsis</taxon>
    </lineage>
</organism>
<gene>
    <name evidence="1" type="ORF">FB471_1018</name>
</gene>
<proteinExistence type="predicted"/>
<dbReference type="Proteomes" id="UP000320876">
    <property type="component" value="Unassembled WGS sequence"/>
</dbReference>
<comment type="caution">
    <text evidence="1">The sequence shown here is derived from an EMBL/GenBank/DDBJ whole genome shotgun (WGS) entry which is preliminary data.</text>
</comment>
<dbReference type="AlphaFoldDB" id="A0A542DE49"/>